<evidence type="ECO:0000313" key="2">
    <source>
        <dbReference type="Proteomes" id="UP000075840"/>
    </source>
</evidence>
<dbReference type="Proteomes" id="UP000075840">
    <property type="component" value="Unassembled WGS sequence"/>
</dbReference>
<accession>A0A182IHE0</accession>
<dbReference type="EnsemblMetazoa" id="AARA014871-RA">
    <property type="protein sequence ID" value="AARA014871-PA"/>
    <property type="gene ID" value="AARA014871"/>
</dbReference>
<sequence length="60" mass="6657">STYRKCRSTYNKSLVTGSGADEVDNPTWFAYSAMRFLDGTTDCGKTLNTVSKYIHSVRVG</sequence>
<organism evidence="1 2">
    <name type="scientific">Anopheles arabiensis</name>
    <name type="common">Mosquito</name>
    <dbReference type="NCBI Taxonomy" id="7173"/>
    <lineage>
        <taxon>Eukaryota</taxon>
        <taxon>Metazoa</taxon>
        <taxon>Ecdysozoa</taxon>
        <taxon>Arthropoda</taxon>
        <taxon>Hexapoda</taxon>
        <taxon>Insecta</taxon>
        <taxon>Pterygota</taxon>
        <taxon>Neoptera</taxon>
        <taxon>Endopterygota</taxon>
        <taxon>Diptera</taxon>
        <taxon>Nematocera</taxon>
        <taxon>Culicoidea</taxon>
        <taxon>Culicidae</taxon>
        <taxon>Anophelinae</taxon>
        <taxon>Anopheles</taxon>
    </lineage>
</organism>
<proteinExistence type="predicted"/>
<keyword evidence="2" id="KW-1185">Reference proteome</keyword>
<dbReference type="EMBL" id="APCN01006637">
    <property type="status" value="NOT_ANNOTATED_CDS"/>
    <property type="molecule type" value="Genomic_DNA"/>
</dbReference>
<dbReference type="AlphaFoldDB" id="A0A182IHE0"/>
<protein>
    <submittedName>
        <fullName evidence="1">Uncharacterized protein</fullName>
    </submittedName>
</protein>
<name>A0A182IHE0_ANOAR</name>
<reference evidence="1" key="1">
    <citation type="submission" date="2022-08" db="UniProtKB">
        <authorList>
            <consortium name="EnsemblMetazoa"/>
        </authorList>
    </citation>
    <scope>IDENTIFICATION</scope>
    <source>
        <strain evidence="1">Dongola</strain>
    </source>
</reference>
<dbReference type="VEuPathDB" id="VectorBase:AARA014871"/>
<evidence type="ECO:0000313" key="1">
    <source>
        <dbReference type="EnsemblMetazoa" id="AARA014871-PA"/>
    </source>
</evidence>
<dbReference type="VEuPathDB" id="VectorBase:AARA21_012752"/>